<dbReference type="SUPFAM" id="SSF89550">
    <property type="entry name" value="PHP domain-like"/>
    <property type="match status" value="1"/>
</dbReference>
<keyword evidence="2 5" id="KW-0378">Hydrolase</keyword>
<dbReference type="STRING" id="392015.SAMN05421543_10249"/>
<comment type="catalytic activity">
    <reaction evidence="4 5">
        <text>O-phospho-L-tyrosyl-[protein] + H2O = L-tyrosyl-[protein] + phosphate</text>
        <dbReference type="Rhea" id="RHEA:10684"/>
        <dbReference type="Rhea" id="RHEA-COMP:10136"/>
        <dbReference type="Rhea" id="RHEA-COMP:20101"/>
        <dbReference type="ChEBI" id="CHEBI:15377"/>
        <dbReference type="ChEBI" id="CHEBI:43474"/>
        <dbReference type="ChEBI" id="CHEBI:46858"/>
        <dbReference type="ChEBI" id="CHEBI:61978"/>
        <dbReference type="EC" id="3.1.3.48"/>
    </reaction>
</comment>
<dbReference type="GO" id="GO:0030145">
    <property type="term" value="F:manganese ion binding"/>
    <property type="evidence" value="ECO:0007669"/>
    <property type="project" value="UniProtKB-UniRule"/>
</dbReference>
<dbReference type="Proteomes" id="UP000183508">
    <property type="component" value="Unassembled WGS sequence"/>
</dbReference>
<evidence type="ECO:0000256" key="3">
    <source>
        <dbReference type="ARBA" id="ARBA00022912"/>
    </source>
</evidence>
<comment type="similarity">
    <text evidence="1 5">Belongs to the metallo-dependent hydrolases superfamily. CpsB/CapC family.</text>
</comment>
<dbReference type="EC" id="3.1.3.48" evidence="5"/>
<dbReference type="PANTHER" id="PTHR39181:SF1">
    <property type="entry name" value="TYROSINE-PROTEIN PHOSPHATASE YWQE"/>
    <property type="match status" value="1"/>
</dbReference>
<dbReference type="eggNOG" id="COG4464">
    <property type="taxonomic scope" value="Bacteria"/>
</dbReference>
<dbReference type="OrthoDB" id="9788539at2"/>
<name>A0A1I7G7N8_9BACL</name>
<protein>
    <recommendedName>
        <fullName evidence="5">Tyrosine-protein phosphatase</fullName>
        <ecNumber evidence="5">3.1.3.48</ecNumber>
    </recommendedName>
</protein>
<dbReference type="InterPro" id="IPR016195">
    <property type="entry name" value="Pol/histidinol_Pase-like"/>
</dbReference>
<keyword evidence="3 5" id="KW-0904">Protein phosphatase</keyword>
<dbReference type="PANTHER" id="PTHR39181">
    <property type="entry name" value="TYROSINE-PROTEIN PHOSPHATASE YWQE"/>
    <property type="match status" value="1"/>
</dbReference>
<dbReference type="EMBL" id="FPBV01000002">
    <property type="protein sequence ID" value="SFU44438.1"/>
    <property type="molecule type" value="Genomic_DNA"/>
</dbReference>
<evidence type="ECO:0000256" key="5">
    <source>
        <dbReference type="PIRNR" id="PIRNR016557"/>
    </source>
</evidence>
<evidence type="ECO:0000313" key="7">
    <source>
        <dbReference type="Proteomes" id="UP000183508"/>
    </source>
</evidence>
<dbReference type="Gene3D" id="3.20.20.140">
    <property type="entry name" value="Metal-dependent hydrolases"/>
    <property type="match status" value="1"/>
</dbReference>
<dbReference type="Pfam" id="PF19567">
    <property type="entry name" value="CpsB_CapC"/>
    <property type="match status" value="1"/>
</dbReference>
<organism evidence="6 7">
    <name type="scientific">Alicyclobacillus macrosporangiidus</name>
    <dbReference type="NCBI Taxonomy" id="392015"/>
    <lineage>
        <taxon>Bacteria</taxon>
        <taxon>Bacillati</taxon>
        <taxon>Bacillota</taxon>
        <taxon>Bacilli</taxon>
        <taxon>Bacillales</taxon>
        <taxon>Alicyclobacillaceae</taxon>
        <taxon>Alicyclobacillus</taxon>
    </lineage>
</organism>
<accession>A0A1I7G7N8</accession>
<reference evidence="7" key="1">
    <citation type="submission" date="2016-10" db="EMBL/GenBank/DDBJ databases">
        <authorList>
            <person name="Varghese N."/>
        </authorList>
    </citation>
    <scope>NUCLEOTIDE SEQUENCE [LARGE SCALE GENOMIC DNA]</scope>
    <source>
        <strain evidence="7">DSM 17980</strain>
    </source>
</reference>
<dbReference type="PIRSF" id="PIRSF016557">
    <property type="entry name" value="Caps_synth_CpsB"/>
    <property type="match status" value="1"/>
</dbReference>
<dbReference type="AlphaFoldDB" id="A0A1I7G7N8"/>
<evidence type="ECO:0000313" key="6">
    <source>
        <dbReference type="EMBL" id="SFU44438.1"/>
    </source>
</evidence>
<evidence type="ECO:0000256" key="4">
    <source>
        <dbReference type="ARBA" id="ARBA00051722"/>
    </source>
</evidence>
<proteinExistence type="inferred from homology"/>
<dbReference type="InterPro" id="IPR016667">
    <property type="entry name" value="Caps_polysacc_synth_CpsB/CapC"/>
</dbReference>
<dbReference type="GO" id="GO:0004725">
    <property type="term" value="F:protein tyrosine phosphatase activity"/>
    <property type="evidence" value="ECO:0007669"/>
    <property type="project" value="UniProtKB-UniRule"/>
</dbReference>
<evidence type="ECO:0000256" key="1">
    <source>
        <dbReference type="ARBA" id="ARBA00005750"/>
    </source>
</evidence>
<sequence>MVGSASGSIAADLDGKVNEMALITDIHTHVLPGIDDGPNDLEAAQNLLAAFHASGTDRVFCTSHLLSPHFDSNLDGLRAAYHRLTEGLTRHDGPELALGAELRMTASLADLLRMGEVPALGDSHYVLCEFRSDHVSTRALELVHELVVRGYQPIMAHPERNLELQKHPERLDELAACGLLFQVTAQCFEAGPHDGHPGQRLAWRMLEEGRVAVIASDAHDPAVRPPGLLPAYEAISAHAGDAVAEVLIMNANAIWADEPVRELVPARPKRSLWRRVFG</sequence>
<evidence type="ECO:0000256" key="2">
    <source>
        <dbReference type="ARBA" id="ARBA00022801"/>
    </source>
</evidence>
<gene>
    <name evidence="6" type="ORF">SAMN05421543_10249</name>
</gene>
<keyword evidence="7" id="KW-1185">Reference proteome</keyword>